<comment type="caution">
    <text evidence="2">The sequence shown here is derived from an EMBL/GenBank/DDBJ whole genome shotgun (WGS) entry which is preliminary data.</text>
</comment>
<evidence type="ECO:0000256" key="1">
    <source>
        <dbReference type="SAM" id="MobiDB-lite"/>
    </source>
</evidence>
<dbReference type="RefSeq" id="WP_161827151.1">
    <property type="nucleotide sequence ID" value="NZ_WVIC01000064.1"/>
</dbReference>
<protein>
    <submittedName>
        <fullName evidence="2">Uncharacterized protein</fullName>
    </submittedName>
</protein>
<sequence>MASPSLRLQSFWQRHDDHLKQRQLLQHYLQRVRETRVCDYPPLVEALQAQSLEAESSQFFDDLTPAVSPELEIAPEPQATPLDLPTLAAPDEPAPDSPGLLDAPESQNANTIPTLPLSGEKTATESDVDPLDEKTVAEPEPDVDLPDEKAVAEADLVFPVPAAIPGFSPSLAEQLDAEDTQLPPRVRYERHLLRLYIRAVAESGVCHYPGLLSHLQSQLGGTVLHSKVKRHS</sequence>
<organism evidence="2 3">
    <name type="scientific">Petrachloros mirabilis ULC683</name>
    <dbReference type="NCBI Taxonomy" id="2781853"/>
    <lineage>
        <taxon>Bacteria</taxon>
        <taxon>Bacillati</taxon>
        <taxon>Cyanobacteriota</taxon>
        <taxon>Cyanophyceae</taxon>
        <taxon>Synechococcales</taxon>
        <taxon>Petrachlorosaceae</taxon>
        <taxon>Petrachloros</taxon>
        <taxon>Petrachloros mirabilis</taxon>
    </lineage>
</organism>
<reference evidence="2" key="1">
    <citation type="submission" date="2019-12" db="EMBL/GenBank/DDBJ databases">
        <title>High-Quality draft genome sequences of three cyanobacteria isolated from the limestone walls of the Old Cathedral of Coimbra.</title>
        <authorList>
            <person name="Tiago I."/>
            <person name="Soares F."/>
            <person name="Portugal A."/>
        </authorList>
    </citation>
    <scope>NUCLEOTIDE SEQUENCE [LARGE SCALE GENOMIC DNA]</scope>
    <source>
        <strain evidence="2">C</strain>
    </source>
</reference>
<feature type="region of interest" description="Disordered" evidence="1">
    <location>
        <begin position="80"/>
        <end position="143"/>
    </location>
</feature>
<dbReference type="AlphaFoldDB" id="A0A8K2A9Y2"/>
<keyword evidence="3" id="KW-1185">Reference proteome</keyword>
<gene>
    <name evidence="2" type="ORF">GS597_19650</name>
</gene>
<dbReference type="Proteomes" id="UP000607397">
    <property type="component" value="Unassembled WGS sequence"/>
</dbReference>
<name>A0A8K2A9Y2_9CYAN</name>
<evidence type="ECO:0000313" key="2">
    <source>
        <dbReference type="EMBL" id="NCJ08680.1"/>
    </source>
</evidence>
<dbReference type="EMBL" id="WVIC01000064">
    <property type="protein sequence ID" value="NCJ08680.1"/>
    <property type="molecule type" value="Genomic_DNA"/>
</dbReference>
<accession>A0A8K2A9Y2</accession>
<evidence type="ECO:0000313" key="3">
    <source>
        <dbReference type="Proteomes" id="UP000607397"/>
    </source>
</evidence>
<proteinExistence type="predicted"/>